<dbReference type="InterPro" id="IPR051797">
    <property type="entry name" value="TrmB-like"/>
</dbReference>
<dbReference type="Proteomes" id="UP000325787">
    <property type="component" value="Chromosome"/>
</dbReference>
<reference evidence="3" key="1">
    <citation type="journal article" date="2021" name="Curr. Microbiol.">
        <title>Complete genome of nocamycin-producing strain Saccharothrix syringae NRRL B-16468 reveals the biosynthetic potential for secondary metabolites.</title>
        <authorList>
            <person name="Mo X."/>
            <person name="Yang S."/>
        </authorList>
    </citation>
    <scope>NUCLEOTIDE SEQUENCE [LARGE SCALE GENOMIC DNA]</scope>
    <source>
        <strain evidence="3">ATCC 51364 / DSM 43886 / JCM 6844 / KCTC 9398 / NBRC 14523 / NRRL B-16468 / INA 2240</strain>
    </source>
</reference>
<dbReference type="PANTHER" id="PTHR34293:SF1">
    <property type="entry name" value="HTH-TYPE TRANSCRIPTIONAL REGULATOR TRMBL2"/>
    <property type="match status" value="1"/>
</dbReference>
<evidence type="ECO:0000313" key="2">
    <source>
        <dbReference type="EMBL" id="QFZ18790.1"/>
    </source>
</evidence>
<dbReference type="GO" id="GO:0006355">
    <property type="term" value="P:regulation of DNA-templated transcription"/>
    <property type="evidence" value="ECO:0007669"/>
    <property type="project" value="InterPro"/>
</dbReference>
<dbReference type="InterPro" id="IPR016032">
    <property type="entry name" value="Sig_transdc_resp-reg_C-effctor"/>
</dbReference>
<dbReference type="InterPro" id="IPR036388">
    <property type="entry name" value="WH-like_DNA-bd_sf"/>
</dbReference>
<dbReference type="PANTHER" id="PTHR34293">
    <property type="entry name" value="HTH-TYPE TRANSCRIPTIONAL REGULATOR TRMBL2"/>
    <property type="match status" value="1"/>
</dbReference>
<proteinExistence type="predicted"/>
<dbReference type="KEGG" id="ssyi:EKG83_16220"/>
<dbReference type="Gene3D" id="1.10.10.10">
    <property type="entry name" value="Winged helix-like DNA-binding domain superfamily/Winged helix DNA-binding domain"/>
    <property type="match status" value="1"/>
</dbReference>
<dbReference type="GO" id="GO:0003677">
    <property type="term" value="F:DNA binding"/>
    <property type="evidence" value="ECO:0007669"/>
    <property type="project" value="InterPro"/>
</dbReference>
<dbReference type="OrthoDB" id="4307453at2"/>
<evidence type="ECO:0000259" key="1">
    <source>
        <dbReference type="SMART" id="SM00421"/>
    </source>
</evidence>
<dbReference type="InterPro" id="IPR000792">
    <property type="entry name" value="Tscrpt_reg_LuxR_C"/>
</dbReference>
<protein>
    <recommendedName>
        <fullName evidence="1">HTH luxR-type domain-containing protein</fullName>
    </recommendedName>
</protein>
<feature type="domain" description="HTH luxR-type" evidence="1">
    <location>
        <begin position="321"/>
        <end position="370"/>
    </location>
</feature>
<gene>
    <name evidence="2" type="ORF">EKG83_16220</name>
</gene>
<organism evidence="2 3">
    <name type="scientific">Saccharothrix syringae</name>
    <name type="common">Nocardiopsis syringae</name>
    <dbReference type="NCBI Taxonomy" id="103733"/>
    <lineage>
        <taxon>Bacteria</taxon>
        <taxon>Bacillati</taxon>
        <taxon>Actinomycetota</taxon>
        <taxon>Actinomycetes</taxon>
        <taxon>Pseudonocardiales</taxon>
        <taxon>Pseudonocardiaceae</taxon>
        <taxon>Saccharothrix</taxon>
    </lineage>
</organism>
<dbReference type="AlphaFoldDB" id="A0A5Q0GZ40"/>
<accession>A0A5Q0GZ40</accession>
<dbReference type="EMBL" id="CP034550">
    <property type="protein sequence ID" value="QFZ18790.1"/>
    <property type="molecule type" value="Genomic_DNA"/>
</dbReference>
<dbReference type="SMART" id="SM00421">
    <property type="entry name" value="HTH_LUXR"/>
    <property type="match status" value="1"/>
</dbReference>
<dbReference type="SUPFAM" id="SSF46894">
    <property type="entry name" value="C-terminal effector domain of the bipartite response regulators"/>
    <property type="match status" value="1"/>
</dbReference>
<keyword evidence="3" id="KW-1185">Reference proteome</keyword>
<name>A0A5Q0GZ40_SACSY</name>
<evidence type="ECO:0000313" key="3">
    <source>
        <dbReference type="Proteomes" id="UP000325787"/>
    </source>
</evidence>
<sequence>MPKCVAHLRGCQHSHATSSAHRCPMVEWPQVETGRCGCHAQGETGPLDEQPLLDDVVMDAYQAGVRAGVFVDEEIAAQLDLELPRVVEARKRLQELRLLSDAPEGGPAVPLDPEIVEAELVSNLEISISRQRRQISQIHRQLRSLATVYRSTEHHPRENALIRVLDSAADVQRELDLARHRCTQERMALQPGGGRAAHLLQEDLVHTQELLRRGVRIRTLYQHTARSSMATRAYAKRVGDAGGEVRTAEELSERLIIYDRRIAFVPKERRGQEAPGAAVVTDPTLVAYLCRSFEAAWQVGQPFPEPDPVEDAQHVGSELRASILRLMGMGLKDEVIARRLGMATRTCRRYISTLMEELGASSRFQAGLLLGRREASADGEGAAHRS</sequence>